<reference evidence="1 2" key="1">
    <citation type="submission" date="2023-04" db="EMBL/GenBank/DDBJ databases">
        <title>Ectobacillus antri isolated from activated sludge.</title>
        <authorList>
            <person name="Yan P."/>
            <person name="Liu X."/>
        </authorList>
    </citation>
    <scope>NUCLEOTIDE SEQUENCE [LARGE SCALE GENOMIC DNA]</scope>
    <source>
        <strain evidence="1 2">C18H</strain>
    </source>
</reference>
<accession>A0ABT6H9U9</accession>
<proteinExistence type="predicted"/>
<name>A0ABT6H9U9_9BACI</name>
<protein>
    <submittedName>
        <fullName evidence="1">Uncharacterized protein</fullName>
    </submittedName>
</protein>
<dbReference type="RefSeq" id="WP_124562744.1">
    <property type="nucleotide sequence ID" value="NZ_JARRRY010000021.1"/>
</dbReference>
<evidence type="ECO:0000313" key="1">
    <source>
        <dbReference type="EMBL" id="MDG5755291.1"/>
    </source>
</evidence>
<gene>
    <name evidence="1" type="ORF">P6P90_15340</name>
</gene>
<comment type="caution">
    <text evidence="1">The sequence shown here is derived from an EMBL/GenBank/DDBJ whole genome shotgun (WGS) entry which is preliminary data.</text>
</comment>
<organism evidence="1 2">
    <name type="scientific">Ectobacillus antri</name>
    <dbReference type="NCBI Taxonomy" id="2486280"/>
    <lineage>
        <taxon>Bacteria</taxon>
        <taxon>Bacillati</taxon>
        <taxon>Bacillota</taxon>
        <taxon>Bacilli</taxon>
        <taxon>Bacillales</taxon>
        <taxon>Bacillaceae</taxon>
        <taxon>Ectobacillus</taxon>
    </lineage>
</organism>
<dbReference type="Proteomes" id="UP001218246">
    <property type="component" value="Unassembled WGS sequence"/>
</dbReference>
<sequence length="149" mass="16630">MNVKAFLTDVMKRGEGVFVRTVLPVENLENFDLPRILDKSYTVEELCCVLQEGQYVYVNFTSSVTHGKAQTIMGSSYVMEAQRVPGAFLAGAGTIGYLLWQEADEVKVCPALLEEDHIQPLSSAGVFAEEMSHYLNSFQTVENRYAHSL</sequence>
<dbReference type="EMBL" id="JARULN010000023">
    <property type="protein sequence ID" value="MDG5755291.1"/>
    <property type="molecule type" value="Genomic_DNA"/>
</dbReference>
<evidence type="ECO:0000313" key="2">
    <source>
        <dbReference type="Proteomes" id="UP001218246"/>
    </source>
</evidence>
<keyword evidence="2" id="KW-1185">Reference proteome</keyword>